<keyword evidence="2" id="KW-1185">Reference proteome</keyword>
<dbReference type="Proteomes" id="UP001249851">
    <property type="component" value="Unassembled WGS sequence"/>
</dbReference>
<reference evidence="1" key="1">
    <citation type="journal article" date="2023" name="G3 (Bethesda)">
        <title>Whole genome assembly and annotation of the endangered Caribbean coral Acropora cervicornis.</title>
        <authorList>
            <person name="Selwyn J.D."/>
            <person name="Vollmer S.V."/>
        </authorList>
    </citation>
    <scope>NUCLEOTIDE SEQUENCE</scope>
    <source>
        <strain evidence="1">K2</strain>
    </source>
</reference>
<accession>A0AAD9V8D7</accession>
<gene>
    <name evidence="1" type="ORF">P5673_011419</name>
</gene>
<comment type="caution">
    <text evidence="1">The sequence shown here is derived from an EMBL/GenBank/DDBJ whole genome shotgun (WGS) entry which is preliminary data.</text>
</comment>
<organism evidence="1 2">
    <name type="scientific">Acropora cervicornis</name>
    <name type="common">Staghorn coral</name>
    <dbReference type="NCBI Taxonomy" id="6130"/>
    <lineage>
        <taxon>Eukaryota</taxon>
        <taxon>Metazoa</taxon>
        <taxon>Cnidaria</taxon>
        <taxon>Anthozoa</taxon>
        <taxon>Hexacorallia</taxon>
        <taxon>Scleractinia</taxon>
        <taxon>Astrocoeniina</taxon>
        <taxon>Acroporidae</taxon>
        <taxon>Acropora</taxon>
    </lineage>
</organism>
<protein>
    <submittedName>
        <fullName evidence="1">Uncharacterized protein</fullName>
    </submittedName>
</protein>
<dbReference type="AlphaFoldDB" id="A0AAD9V8D7"/>
<evidence type="ECO:0000313" key="1">
    <source>
        <dbReference type="EMBL" id="KAK2564737.1"/>
    </source>
</evidence>
<evidence type="ECO:0000313" key="2">
    <source>
        <dbReference type="Proteomes" id="UP001249851"/>
    </source>
</evidence>
<reference evidence="1" key="2">
    <citation type="journal article" date="2023" name="Science">
        <title>Genomic signatures of disease resistance in endangered staghorn corals.</title>
        <authorList>
            <person name="Vollmer S.V."/>
            <person name="Selwyn J.D."/>
            <person name="Despard B.A."/>
            <person name="Roesel C.L."/>
        </authorList>
    </citation>
    <scope>NUCLEOTIDE SEQUENCE</scope>
    <source>
        <strain evidence="1">K2</strain>
    </source>
</reference>
<dbReference type="EMBL" id="JARQWQ010000021">
    <property type="protein sequence ID" value="KAK2564737.1"/>
    <property type="molecule type" value="Genomic_DNA"/>
</dbReference>
<name>A0AAD9V8D7_ACRCE</name>
<sequence>MPQPISALPSPHPPSAEEPRYLRRERHKSARYKDYLICILVAYGKEIPGFVSLGINDSFVNSHRIKGILLPVTVFISQSSNI</sequence>
<proteinExistence type="predicted"/>